<sequence length="728" mass="82364">MKNLTSIILVNFLLFNIYAQNPFQDAIILSDSAELNGDKVEIDLNDLNEEYLQIFSKYIEVDDIEAQFNIISNNPFISIVGSQQSDISLQLENKSNIFTDFGSLNATNIADGLAKFLVERTKQELSIAFFQKFYKTLDEQDQLGILFPSTYKTLKVIGDEIYMFSGYIEMLRQAFQRDLATLLPNLRTLIDDTSMDQVFVALPELRTILSDGIYLAIQLKDGKHIGDALNNYVNSELDSSRLHSINENLYTSIVLLNVFSQSLRTKEGSDHYWITSKQLEELHNEKTLKLYLGLIYQQIHLFEEENSGLLLNNKPVLDIMRMGSEDFTKFKETTLSVLQPIIDNGKSIDEKFTQIKNLQNQADAEPGYNEYYELFNASLNFVEVMNVAYTSLSGSAASSNFDNFISSFRSLGNIYINLNQKQYVSAVAELAYLYNEMIVSRYDQREKLFTELLEIVKDNKEEVSVMLKQIQVLEIKFDPYFNVGEEVYDNIKNLESVGAIKSEIKTKQENILKGEKVLLEEQEDILTNLIKYGNFAALVAKAENSEQVKQAIEAVALPAGSASIKKHSKFNLALNAYAGLFYGNEYIKDYEQGWANIYGVSAPIGIAASWPIRLPRGKFQIFSSFSLYGSLVDLGAVVSYRFKDDDTESLPTISLENIFAPGIYGVLGCKNIPVSLGYGWQQGPQLRGVNIEDPANPGSFINETVNGYRWSIFIAVDIPIVNFYTKSR</sequence>
<evidence type="ECO:0000313" key="2">
    <source>
        <dbReference type="Proteomes" id="UP000611723"/>
    </source>
</evidence>
<evidence type="ECO:0000313" key="1">
    <source>
        <dbReference type="EMBL" id="MBK6264384.1"/>
    </source>
</evidence>
<name>A0A935C6I1_9BACT</name>
<reference evidence="1" key="1">
    <citation type="submission" date="2021-01" db="EMBL/GenBank/DDBJ databases">
        <title>Marivirga aurantiaca sp. nov., isolated from intertidal surface sediments.</title>
        <authorList>
            <person name="Zhang M."/>
        </authorList>
    </citation>
    <scope>NUCLEOTIDE SEQUENCE</scope>
    <source>
        <strain evidence="1">S37H4</strain>
    </source>
</reference>
<proteinExistence type="predicted"/>
<dbReference type="RefSeq" id="WP_201430046.1">
    <property type="nucleotide sequence ID" value="NZ_JAEQBW010000001.1"/>
</dbReference>
<protein>
    <submittedName>
        <fullName evidence="1">Uncharacterized protein</fullName>
    </submittedName>
</protein>
<gene>
    <name evidence="1" type="ORF">JKA74_04995</name>
</gene>
<dbReference type="Proteomes" id="UP000611723">
    <property type="component" value="Unassembled WGS sequence"/>
</dbReference>
<accession>A0A935C6I1</accession>
<comment type="caution">
    <text evidence="1">The sequence shown here is derived from an EMBL/GenBank/DDBJ whole genome shotgun (WGS) entry which is preliminary data.</text>
</comment>
<keyword evidence="2" id="KW-1185">Reference proteome</keyword>
<organism evidence="1 2">
    <name type="scientific">Marivirga aurantiaca</name>
    <dbReference type="NCBI Taxonomy" id="2802615"/>
    <lineage>
        <taxon>Bacteria</taxon>
        <taxon>Pseudomonadati</taxon>
        <taxon>Bacteroidota</taxon>
        <taxon>Cytophagia</taxon>
        <taxon>Cytophagales</taxon>
        <taxon>Marivirgaceae</taxon>
        <taxon>Marivirga</taxon>
    </lineage>
</organism>
<dbReference type="EMBL" id="JAEQBW010000001">
    <property type="protein sequence ID" value="MBK6264384.1"/>
    <property type="molecule type" value="Genomic_DNA"/>
</dbReference>
<dbReference type="AlphaFoldDB" id="A0A935C6I1"/>